<comment type="caution">
    <text evidence="2">The sequence shown here is derived from an EMBL/GenBank/DDBJ whole genome shotgun (WGS) entry which is preliminary data.</text>
</comment>
<keyword evidence="3" id="KW-1185">Reference proteome</keyword>
<sequence length="126" mass="14006">MMSADEMDETTIYAVGLTGVAASAGVVISEIYSSLKAQRRRFKQSESGQTDKRVTEIEEPVEECSWVFVGVTLLFTSIFSVLYIFYGVTLEDKNEHKARSEVETNRSSRGISTTELEEGMIMGAFV</sequence>
<organism evidence="2 3">
    <name type="scientific">Triparma laevis f. longispina</name>
    <dbReference type="NCBI Taxonomy" id="1714387"/>
    <lineage>
        <taxon>Eukaryota</taxon>
        <taxon>Sar</taxon>
        <taxon>Stramenopiles</taxon>
        <taxon>Ochrophyta</taxon>
        <taxon>Bolidophyceae</taxon>
        <taxon>Parmales</taxon>
        <taxon>Triparmaceae</taxon>
        <taxon>Triparma</taxon>
    </lineage>
</organism>
<evidence type="ECO:0000256" key="1">
    <source>
        <dbReference type="SAM" id="Phobius"/>
    </source>
</evidence>
<keyword evidence="1" id="KW-0812">Transmembrane</keyword>
<protein>
    <submittedName>
        <fullName evidence="2">Uncharacterized protein</fullName>
    </submittedName>
</protein>
<accession>A0A9W7A7K3</accession>
<keyword evidence="1" id="KW-1133">Transmembrane helix</keyword>
<reference evidence="3" key="1">
    <citation type="journal article" date="2023" name="Commun. Biol.">
        <title>Genome analysis of Parmales, the sister group of diatoms, reveals the evolutionary specialization of diatoms from phago-mixotrophs to photoautotrophs.</title>
        <authorList>
            <person name="Ban H."/>
            <person name="Sato S."/>
            <person name="Yoshikawa S."/>
            <person name="Yamada K."/>
            <person name="Nakamura Y."/>
            <person name="Ichinomiya M."/>
            <person name="Sato N."/>
            <person name="Blanc-Mathieu R."/>
            <person name="Endo H."/>
            <person name="Kuwata A."/>
            <person name="Ogata H."/>
        </authorList>
    </citation>
    <scope>NUCLEOTIDE SEQUENCE [LARGE SCALE GENOMIC DNA]</scope>
    <source>
        <strain evidence="3">NIES 3700</strain>
    </source>
</reference>
<dbReference type="AlphaFoldDB" id="A0A9W7A7K3"/>
<feature type="transmembrane region" description="Helical" evidence="1">
    <location>
        <begin position="12"/>
        <end position="33"/>
    </location>
</feature>
<gene>
    <name evidence="2" type="ORF">TrLO_g12672</name>
</gene>
<proteinExistence type="predicted"/>
<dbReference type="EMBL" id="BRXW01000547">
    <property type="protein sequence ID" value="GMH64916.1"/>
    <property type="molecule type" value="Genomic_DNA"/>
</dbReference>
<evidence type="ECO:0000313" key="2">
    <source>
        <dbReference type="EMBL" id="GMH64916.1"/>
    </source>
</evidence>
<name>A0A9W7A7K3_9STRA</name>
<keyword evidence="1" id="KW-0472">Membrane</keyword>
<feature type="transmembrane region" description="Helical" evidence="1">
    <location>
        <begin position="66"/>
        <end position="86"/>
    </location>
</feature>
<evidence type="ECO:0000313" key="3">
    <source>
        <dbReference type="Proteomes" id="UP001165122"/>
    </source>
</evidence>
<dbReference type="Proteomes" id="UP001165122">
    <property type="component" value="Unassembled WGS sequence"/>
</dbReference>